<protein>
    <recommendedName>
        <fullName evidence="4">CopL family metal-binding regulatory protein</fullName>
    </recommendedName>
</protein>
<evidence type="ECO:0000313" key="2">
    <source>
        <dbReference type="EMBL" id="TXS94094.1"/>
    </source>
</evidence>
<name>A0A5C9A263_9GAMM</name>
<evidence type="ECO:0008006" key="4">
    <source>
        <dbReference type="Google" id="ProtNLM"/>
    </source>
</evidence>
<feature type="signal peptide" evidence="1">
    <location>
        <begin position="1"/>
        <end position="27"/>
    </location>
</feature>
<dbReference type="Proteomes" id="UP000321039">
    <property type="component" value="Unassembled WGS sequence"/>
</dbReference>
<gene>
    <name evidence="2" type="ORF">FV139_10840</name>
</gene>
<sequence length="129" mass="13214">MLSRLNTLLITVFLLLGLAFQSVGAGACPGAGSVDGPAHAAHMDMSVPGMEMSGMEMPDTDMPGANLPGSGDCCDDSEHCPMQACFTGAALPCTVDVLQLPPSAALLPPAPVRNTSPACSRFERPPIFA</sequence>
<feature type="chain" id="PRO_5022728339" description="CopL family metal-binding regulatory protein" evidence="1">
    <location>
        <begin position="28"/>
        <end position="129"/>
    </location>
</feature>
<proteinExistence type="predicted"/>
<dbReference type="AlphaFoldDB" id="A0A5C9A263"/>
<dbReference type="EMBL" id="VRZA01000003">
    <property type="protein sequence ID" value="TXS94094.1"/>
    <property type="molecule type" value="Genomic_DNA"/>
</dbReference>
<evidence type="ECO:0000313" key="3">
    <source>
        <dbReference type="Proteomes" id="UP000321039"/>
    </source>
</evidence>
<dbReference type="PROSITE" id="PS51257">
    <property type="entry name" value="PROKAR_LIPOPROTEIN"/>
    <property type="match status" value="1"/>
</dbReference>
<reference evidence="2 3" key="1">
    <citation type="submission" date="2019-08" db="EMBL/GenBank/DDBJ databases">
        <title>Parahaliea maris sp. nov., isolated from the surface seawater.</title>
        <authorList>
            <person name="Liu Y."/>
        </authorList>
    </citation>
    <scope>NUCLEOTIDE SEQUENCE [LARGE SCALE GENOMIC DNA]</scope>
    <source>
        <strain evidence="2 3">HSLHS9</strain>
    </source>
</reference>
<comment type="caution">
    <text evidence="2">The sequence shown here is derived from an EMBL/GenBank/DDBJ whole genome shotgun (WGS) entry which is preliminary data.</text>
</comment>
<evidence type="ECO:0000256" key="1">
    <source>
        <dbReference type="SAM" id="SignalP"/>
    </source>
</evidence>
<dbReference type="RefSeq" id="WP_148068436.1">
    <property type="nucleotide sequence ID" value="NZ_VRZA01000003.1"/>
</dbReference>
<keyword evidence="1" id="KW-0732">Signal</keyword>
<keyword evidence="3" id="KW-1185">Reference proteome</keyword>
<accession>A0A5C9A263</accession>
<organism evidence="2 3">
    <name type="scientific">Parahaliea maris</name>
    <dbReference type="NCBI Taxonomy" id="2716870"/>
    <lineage>
        <taxon>Bacteria</taxon>
        <taxon>Pseudomonadati</taxon>
        <taxon>Pseudomonadota</taxon>
        <taxon>Gammaproteobacteria</taxon>
        <taxon>Cellvibrionales</taxon>
        <taxon>Halieaceae</taxon>
        <taxon>Parahaliea</taxon>
    </lineage>
</organism>